<name>A0A7W7FR32_9PSEU</name>
<gene>
    <name evidence="2" type="ORF">HNR67_000900</name>
</gene>
<dbReference type="RefSeq" id="WP_185000862.1">
    <property type="nucleotide sequence ID" value="NZ_BAAAUI010000024.1"/>
</dbReference>
<sequence length="126" mass="13217">MRSKTAFAALAIAMGTAVLAAPLASAGTVQVIEINADQTVSYSGIPGDRQGVLAGNDIAIVVDDRLCPRLESPWVESALFPATPLAKPAEVLYATVPMAETEPGQYQVTVGCTPTHRVQVNVRVLE</sequence>
<feature type="chain" id="PRO_5039028554" evidence="1">
    <location>
        <begin position="21"/>
        <end position="126"/>
    </location>
</feature>
<organism evidence="2 3">
    <name type="scientific">Crossiella cryophila</name>
    <dbReference type="NCBI Taxonomy" id="43355"/>
    <lineage>
        <taxon>Bacteria</taxon>
        <taxon>Bacillati</taxon>
        <taxon>Actinomycetota</taxon>
        <taxon>Actinomycetes</taxon>
        <taxon>Pseudonocardiales</taxon>
        <taxon>Pseudonocardiaceae</taxon>
        <taxon>Crossiella</taxon>
    </lineage>
</organism>
<dbReference type="EMBL" id="JACHMH010000001">
    <property type="protein sequence ID" value="MBB4674782.1"/>
    <property type="molecule type" value="Genomic_DNA"/>
</dbReference>
<keyword evidence="3" id="KW-1185">Reference proteome</keyword>
<feature type="signal peptide" evidence="1">
    <location>
        <begin position="1"/>
        <end position="20"/>
    </location>
</feature>
<proteinExistence type="predicted"/>
<evidence type="ECO:0000313" key="2">
    <source>
        <dbReference type="EMBL" id="MBB4674782.1"/>
    </source>
</evidence>
<dbReference type="Proteomes" id="UP000533598">
    <property type="component" value="Unassembled WGS sequence"/>
</dbReference>
<protein>
    <submittedName>
        <fullName evidence="2">Uncharacterized protein</fullName>
    </submittedName>
</protein>
<keyword evidence="1" id="KW-0732">Signal</keyword>
<comment type="caution">
    <text evidence="2">The sequence shown here is derived from an EMBL/GenBank/DDBJ whole genome shotgun (WGS) entry which is preliminary data.</text>
</comment>
<evidence type="ECO:0000313" key="3">
    <source>
        <dbReference type="Proteomes" id="UP000533598"/>
    </source>
</evidence>
<dbReference type="AlphaFoldDB" id="A0A7W7FR32"/>
<evidence type="ECO:0000256" key="1">
    <source>
        <dbReference type="SAM" id="SignalP"/>
    </source>
</evidence>
<accession>A0A7W7FR32</accession>
<reference evidence="2 3" key="1">
    <citation type="submission" date="2020-08" db="EMBL/GenBank/DDBJ databases">
        <title>Sequencing the genomes of 1000 actinobacteria strains.</title>
        <authorList>
            <person name="Klenk H.-P."/>
        </authorList>
    </citation>
    <scope>NUCLEOTIDE SEQUENCE [LARGE SCALE GENOMIC DNA]</scope>
    <source>
        <strain evidence="2 3">DSM 44230</strain>
    </source>
</reference>